<comment type="function">
    <text evidence="5">Cotranslationally removes the N-terminal methionine from nascent proteins. The N-terminal methionine is often cleaved when the second residue in the primary sequence is small and uncharged (Met-Ala-, Cys, Gly, Pro, Ser, Thr, or Val).</text>
</comment>
<dbReference type="NCBIfam" id="TIGR00500">
    <property type="entry name" value="met_pdase_I"/>
    <property type="match status" value="1"/>
</dbReference>
<dbReference type="InterPro" id="IPR002467">
    <property type="entry name" value="Pept_M24A_MAP1"/>
</dbReference>
<accession>A0A9X0DBH0</accession>
<keyword evidence="2 5" id="KW-0645">Protease</keyword>
<dbReference type="GO" id="GO:0070006">
    <property type="term" value="F:metalloaminopeptidase activity"/>
    <property type="evidence" value="ECO:0007669"/>
    <property type="project" value="InterPro"/>
</dbReference>
<dbReference type="Proteomes" id="UP001163046">
    <property type="component" value="Unassembled WGS sequence"/>
</dbReference>
<keyword evidence="3 5" id="KW-0479">Metal-binding</keyword>
<dbReference type="GO" id="GO:0046872">
    <property type="term" value="F:metal ion binding"/>
    <property type="evidence" value="ECO:0007669"/>
    <property type="project" value="UniProtKB-KW"/>
</dbReference>
<dbReference type="InterPro" id="IPR000994">
    <property type="entry name" value="Pept_M24"/>
</dbReference>
<dbReference type="EMBL" id="MU825404">
    <property type="protein sequence ID" value="KAJ7391964.1"/>
    <property type="molecule type" value="Genomic_DNA"/>
</dbReference>
<dbReference type="Pfam" id="PF00557">
    <property type="entry name" value="Peptidase_M24"/>
    <property type="match status" value="1"/>
</dbReference>
<evidence type="ECO:0000313" key="8">
    <source>
        <dbReference type="Proteomes" id="UP001163046"/>
    </source>
</evidence>
<dbReference type="GO" id="GO:0006508">
    <property type="term" value="P:proteolysis"/>
    <property type="evidence" value="ECO:0007669"/>
    <property type="project" value="UniProtKB-KW"/>
</dbReference>
<evidence type="ECO:0000256" key="2">
    <source>
        <dbReference type="ARBA" id="ARBA00022670"/>
    </source>
</evidence>
<reference evidence="7" key="1">
    <citation type="submission" date="2023-01" db="EMBL/GenBank/DDBJ databases">
        <title>Genome assembly of the deep-sea coral Lophelia pertusa.</title>
        <authorList>
            <person name="Herrera S."/>
            <person name="Cordes E."/>
        </authorList>
    </citation>
    <scope>NUCLEOTIDE SEQUENCE</scope>
    <source>
        <strain evidence="7">USNM1676648</strain>
        <tissue evidence="7">Polyp</tissue>
    </source>
</reference>
<organism evidence="7 8">
    <name type="scientific">Desmophyllum pertusum</name>
    <dbReference type="NCBI Taxonomy" id="174260"/>
    <lineage>
        <taxon>Eukaryota</taxon>
        <taxon>Metazoa</taxon>
        <taxon>Cnidaria</taxon>
        <taxon>Anthozoa</taxon>
        <taxon>Hexacorallia</taxon>
        <taxon>Scleractinia</taxon>
        <taxon>Caryophylliina</taxon>
        <taxon>Caryophylliidae</taxon>
        <taxon>Desmophyllum</taxon>
    </lineage>
</organism>
<dbReference type="GO" id="GO:0004239">
    <property type="term" value="F:initiator methionyl aminopeptidase activity"/>
    <property type="evidence" value="ECO:0007669"/>
    <property type="project" value="UniProtKB-EC"/>
</dbReference>
<evidence type="ECO:0000256" key="1">
    <source>
        <dbReference type="ARBA" id="ARBA00022438"/>
    </source>
</evidence>
<dbReference type="SUPFAM" id="SSF55920">
    <property type="entry name" value="Creatinase/aminopeptidase"/>
    <property type="match status" value="1"/>
</dbReference>
<proteinExistence type="inferred from homology"/>
<evidence type="ECO:0000259" key="6">
    <source>
        <dbReference type="Pfam" id="PF00557"/>
    </source>
</evidence>
<comment type="catalytic activity">
    <reaction evidence="5">
        <text>Release of N-terminal amino acids, preferentially methionine, from peptides and arylamides.</text>
        <dbReference type="EC" id="3.4.11.18"/>
    </reaction>
</comment>
<protein>
    <recommendedName>
        <fullName evidence="5">Methionine aminopeptidase</fullName>
        <ecNumber evidence="5">3.4.11.18</ecNumber>
    </recommendedName>
</protein>
<dbReference type="InterPro" id="IPR036005">
    <property type="entry name" value="Creatinase/aminopeptidase-like"/>
</dbReference>
<dbReference type="PANTHER" id="PTHR43330:SF8">
    <property type="entry name" value="METHIONINE AMINOPEPTIDASE 1D, MITOCHONDRIAL"/>
    <property type="match status" value="1"/>
</dbReference>
<evidence type="ECO:0000313" key="7">
    <source>
        <dbReference type="EMBL" id="KAJ7391964.1"/>
    </source>
</evidence>
<dbReference type="InterPro" id="IPR001714">
    <property type="entry name" value="Pept_M24_MAP"/>
</dbReference>
<dbReference type="AlphaFoldDB" id="A0A9X0DBH0"/>
<dbReference type="PRINTS" id="PR00599">
    <property type="entry name" value="MAPEPTIDASE"/>
</dbReference>
<sequence length="256" mass="28095">MWARQLSKLKYKEVQLLKRIVNWKYRNSSTNNSFEVISELCHKVSPSSHVPSHIERPPYADSGVVPVPPQSIEIKTDEQIAAMRTACRTARKVLNIARDNVKVGVTTEDIDQVVHQAAISFGAYPSPLNYKGFPKSVCTSVNNVAAHGIPDSRPLQDGDIISVDVSVYIGGMHGDLCETYVVGSVDKQGQRLVQSCQHSLDAAIKVCSPGKRFSLIGNTIEFMAKMDGFTVCPNLAGHGVGSVFSWPSRNFTYSEL</sequence>
<dbReference type="Gene3D" id="3.90.230.10">
    <property type="entry name" value="Creatinase/methionine aminopeptidase superfamily"/>
    <property type="match status" value="1"/>
</dbReference>
<dbReference type="OrthoDB" id="3209743at2759"/>
<keyword evidence="1 5" id="KW-0031">Aminopeptidase</keyword>
<evidence type="ECO:0000256" key="4">
    <source>
        <dbReference type="ARBA" id="ARBA00022801"/>
    </source>
</evidence>
<keyword evidence="4 7" id="KW-0378">Hydrolase</keyword>
<dbReference type="PANTHER" id="PTHR43330">
    <property type="entry name" value="METHIONINE AMINOPEPTIDASE"/>
    <property type="match status" value="1"/>
</dbReference>
<name>A0A9X0DBH0_9CNID</name>
<comment type="caution">
    <text evidence="7">The sequence shown here is derived from an EMBL/GenBank/DDBJ whole genome shotgun (WGS) entry which is preliminary data.</text>
</comment>
<dbReference type="EC" id="3.4.11.18" evidence="5"/>
<gene>
    <name evidence="7" type="primary">METAP1D_1</name>
    <name evidence="7" type="ORF">OS493_016271</name>
</gene>
<keyword evidence="8" id="KW-1185">Reference proteome</keyword>
<feature type="domain" description="Peptidase M24" evidence="6">
    <location>
        <begin position="82"/>
        <end position="243"/>
    </location>
</feature>
<evidence type="ECO:0000256" key="5">
    <source>
        <dbReference type="RuleBase" id="RU003653"/>
    </source>
</evidence>
<evidence type="ECO:0000256" key="3">
    <source>
        <dbReference type="ARBA" id="ARBA00022723"/>
    </source>
</evidence>
<comment type="cofactor">
    <cofactor evidence="5">
        <name>Co(2+)</name>
        <dbReference type="ChEBI" id="CHEBI:48828"/>
    </cofactor>
    <cofactor evidence="5">
        <name>Zn(2+)</name>
        <dbReference type="ChEBI" id="CHEBI:29105"/>
    </cofactor>
    <cofactor evidence="5">
        <name>Mn(2+)</name>
        <dbReference type="ChEBI" id="CHEBI:29035"/>
    </cofactor>
    <cofactor evidence="5">
        <name>Fe(2+)</name>
        <dbReference type="ChEBI" id="CHEBI:29033"/>
    </cofactor>
    <text evidence="5">Binds 2 divalent metal cations per subunit. Has a high-affinity and a low affinity metal-binding site. The true nature of the physiological cofactor is under debate. The enzyme is active with cobalt, zinc, manganese or divalent iron ions.</text>
</comment>
<comment type="similarity">
    <text evidence="5">Belongs to the peptidase M24A family.</text>
</comment>